<sequence>MKEISLPFGIPSPEITGIAPNNMTLSEPKYDTKSFAYGFGYDPTTADYKLLKGARFNYIYSSDYPTSCSKVLIYSLKSNSWRQIRGCPFNCGWPENDPGILAENSMHCEEAEFDDGGVLVDGNVKIITASLISLEDRSEIDRGKRKQIVEEDKNSKNNKKRKNSQRNKRQEVRLLED</sequence>
<proteinExistence type="predicted"/>
<keyword evidence="3" id="KW-1185">Reference proteome</keyword>
<organism evidence="2 3">
    <name type="scientific">Rubroshorea leprosula</name>
    <dbReference type="NCBI Taxonomy" id="152421"/>
    <lineage>
        <taxon>Eukaryota</taxon>
        <taxon>Viridiplantae</taxon>
        <taxon>Streptophyta</taxon>
        <taxon>Embryophyta</taxon>
        <taxon>Tracheophyta</taxon>
        <taxon>Spermatophyta</taxon>
        <taxon>Magnoliopsida</taxon>
        <taxon>eudicotyledons</taxon>
        <taxon>Gunneridae</taxon>
        <taxon>Pentapetalae</taxon>
        <taxon>rosids</taxon>
        <taxon>malvids</taxon>
        <taxon>Malvales</taxon>
        <taxon>Dipterocarpaceae</taxon>
        <taxon>Rubroshorea</taxon>
    </lineage>
</organism>
<reference evidence="2 3" key="1">
    <citation type="journal article" date="2021" name="Commun. Biol.">
        <title>The genome of Shorea leprosula (Dipterocarpaceae) highlights the ecological relevance of drought in aseasonal tropical rainforests.</title>
        <authorList>
            <person name="Ng K.K.S."/>
            <person name="Kobayashi M.J."/>
            <person name="Fawcett J.A."/>
            <person name="Hatakeyama M."/>
            <person name="Paape T."/>
            <person name="Ng C.H."/>
            <person name="Ang C.C."/>
            <person name="Tnah L.H."/>
            <person name="Lee C.T."/>
            <person name="Nishiyama T."/>
            <person name="Sese J."/>
            <person name="O'Brien M.J."/>
            <person name="Copetti D."/>
            <person name="Mohd Noor M.I."/>
            <person name="Ong R.C."/>
            <person name="Putra M."/>
            <person name="Sireger I.Z."/>
            <person name="Indrioko S."/>
            <person name="Kosugi Y."/>
            <person name="Izuno A."/>
            <person name="Isagi Y."/>
            <person name="Lee S.L."/>
            <person name="Shimizu K.K."/>
        </authorList>
    </citation>
    <scope>NUCLEOTIDE SEQUENCE [LARGE SCALE GENOMIC DNA]</scope>
    <source>
        <strain evidence="2">214</strain>
    </source>
</reference>
<feature type="region of interest" description="Disordered" evidence="1">
    <location>
        <begin position="143"/>
        <end position="177"/>
    </location>
</feature>
<dbReference type="Proteomes" id="UP001054252">
    <property type="component" value="Unassembled WGS sequence"/>
</dbReference>
<evidence type="ECO:0000313" key="2">
    <source>
        <dbReference type="EMBL" id="GKV36553.1"/>
    </source>
</evidence>
<dbReference type="EMBL" id="BPVZ01000117">
    <property type="protein sequence ID" value="GKV36553.1"/>
    <property type="molecule type" value="Genomic_DNA"/>
</dbReference>
<protein>
    <submittedName>
        <fullName evidence="2">Uncharacterized protein</fullName>
    </submittedName>
</protein>
<feature type="compositionally biased region" description="Basic residues" evidence="1">
    <location>
        <begin position="156"/>
        <end position="167"/>
    </location>
</feature>
<feature type="compositionally biased region" description="Basic and acidic residues" evidence="1">
    <location>
        <begin position="168"/>
        <end position="177"/>
    </location>
</feature>
<accession>A0AAV5LHC2</accession>
<comment type="caution">
    <text evidence="2">The sequence shown here is derived from an EMBL/GenBank/DDBJ whole genome shotgun (WGS) entry which is preliminary data.</text>
</comment>
<feature type="compositionally biased region" description="Basic and acidic residues" evidence="1">
    <location>
        <begin position="143"/>
        <end position="155"/>
    </location>
</feature>
<evidence type="ECO:0000313" key="3">
    <source>
        <dbReference type="Proteomes" id="UP001054252"/>
    </source>
</evidence>
<dbReference type="AlphaFoldDB" id="A0AAV5LHC2"/>
<evidence type="ECO:0000256" key="1">
    <source>
        <dbReference type="SAM" id="MobiDB-lite"/>
    </source>
</evidence>
<name>A0AAV5LHC2_9ROSI</name>
<gene>
    <name evidence="2" type="ORF">SLEP1_g44672</name>
</gene>